<evidence type="ECO:0000313" key="1">
    <source>
        <dbReference type="EMBL" id="MBB5808365.1"/>
    </source>
</evidence>
<protein>
    <submittedName>
        <fullName evidence="1">Uncharacterized protein</fullName>
    </submittedName>
</protein>
<keyword evidence="2" id="KW-1185">Reference proteome</keyword>
<sequence>MGTTRYTYLTHPASTRDVIVLRTGAMECYQVRRRDQMPSDNAAHSPDKFTSFLGHEPTSLPNFIAPISNNATYFDGTAIRAIASRFVQRADGLIIPEYLAQGPAPIDQILVYLTTREIFGFDVPETYIRGELGRINVEPVLAFVAEVMARLRSPGISRTEVDEHYVNLWFKGEARTKILNLLKDPLKGFIVPQALLALAQQAMLYCGKDLSANKPANLVAVYLAATDHLTKEEDYPSELKISEVPGSLGRELISNQVFNADVDEAHTLTRFIRTWLQLSKEQFETKEVFDLEAAYLRATDTPLRDVLAVGLALRAATMNGPHIISPTYLSGLGWTTERISKALAPFTIDIHVLRQYTCSQSDFAATSWSFDSFSRYPVVRDHEGAMVVLDPNLLMKRIFGWLPLFDVKFALQSTGTSEDKKYASRVENCVRRLAEIYAAEILDSLTGSSAMSRRTYHDRELRAAYSAPGIKIADAAIDYGDSWVVAEVTTIQLRRESVTGMSDEAVISDIDKLVEEVAQIDATISSLREYEEKLTGLPPSGVRRRYFPLLILTEGFPVNPISLPLLRDRVGKRGLLAEGDVMPLEIADLQELEIIEGLQENGGQSLKEILDKKSNANLRNMQIRDFLLSELHLSPSRPSRVKKLYHESFKSMVGHMYPTMKNLELPDIEQPE</sequence>
<gene>
    <name evidence="1" type="ORF">F4560_008133</name>
</gene>
<reference evidence="1 2" key="1">
    <citation type="submission" date="2020-08" db="EMBL/GenBank/DDBJ databases">
        <title>Sequencing the genomes of 1000 actinobacteria strains.</title>
        <authorList>
            <person name="Klenk H.-P."/>
        </authorList>
    </citation>
    <scope>NUCLEOTIDE SEQUENCE [LARGE SCALE GENOMIC DNA]</scope>
    <source>
        <strain evidence="1 2">DSM 45486</strain>
    </source>
</reference>
<dbReference type="Proteomes" id="UP000552097">
    <property type="component" value="Unassembled WGS sequence"/>
</dbReference>
<evidence type="ECO:0000313" key="2">
    <source>
        <dbReference type="Proteomes" id="UP000552097"/>
    </source>
</evidence>
<organism evidence="1 2">
    <name type="scientific">Saccharothrix ecbatanensis</name>
    <dbReference type="NCBI Taxonomy" id="1105145"/>
    <lineage>
        <taxon>Bacteria</taxon>
        <taxon>Bacillati</taxon>
        <taxon>Actinomycetota</taxon>
        <taxon>Actinomycetes</taxon>
        <taxon>Pseudonocardiales</taxon>
        <taxon>Pseudonocardiaceae</taxon>
        <taxon>Saccharothrix</taxon>
    </lineage>
</organism>
<dbReference type="RefSeq" id="WP_184928281.1">
    <property type="nucleotide sequence ID" value="NZ_JACHMO010000001.1"/>
</dbReference>
<name>A0A7W9HTT5_9PSEU</name>
<comment type="caution">
    <text evidence="1">The sequence shown here is derived from an EMBL/GenBank/DDBJ whole genome shotgun (WGS) entry which is preliminary data.</text>
</comment>
<dbReference type="EMBL" id="JACHMO010000001">
    <property type="protein sequence ID" value="MBB5808365.1"/>
    <property type="molecule type" value="Genomic_DNA"/>
</dbReference>
<dbReference type="AlphaFoldDB" id="A0A7W9HTT5"/>
<proteinExistence type="predicted"/>
<accession>A0A7W9HTT5</accession>